<accession>A0ABS5IIL2</accession>
<name>A0ABS5IIL2_9MICO</name>
<comment type="caution">
    <text evidence="1">The sequence shown here is derived from an EMBL/GenBank/DDBJ whole genome shotgun (WGS) entry which is preliminary data.</text>
</comment>
<protein>
    <submittedName>
        <fullName evidence="1">Uncharacterized protein</fullName>
    </submittedName>
</protein>
<dbReference type="RefSeq" id="WP_211540474.1">
    <property type="nucleotide sequence ID" value="NZ_JAGTUK010000001.1"/>
</dbReference>
<proteinExistence type="predicted"/>
<dbReference type="EMBL" id="JAGTUK010000001">
    <property type="protein sequence ID" value="MBS0022808.1"/>
    <property type="molecule type" value="Genomic_DNA"/>
</dbReference>
<sequence length="139" mass="14468">MTTEEPPARGVMSRRTMIHAAWVTPVIAFSTATPAAAASLGTPELALNAFALDQDYAWGTVTFSRSGAGDLTQPFDFQGDTGAGWEAIYTGQSTNSSGYFASTLPRVVIAAYSQIRAVAVVSGYGTVTSAPVALADIWA</sequence>
<gene>
    <name evidence="1" type="ORF">KE274_01660</name>
</gene>
<evidence type="ECO:0000313" key="2">
    <source>
        <dbReference type="Proteomes" id="UP000678243"/>
    </source>
</evidence>
<dbReference type="Proteomes" id="UP000678243">
    <property type="component" value="Unassembled WGS sequence"/>
</dbReference>
<evidence type="ECO:0000313" key="1">
    <source>
        <dbReference type="EMBL" id="MBS0022808.1"/>
    </source>
</evidence>
<keyword evidence="2" id="KW-1185">Reference proteome</keyword>
<reference evidence="1 2" key="1">
    <citation type="submission" date="2021-04" db="EMBL/GenBank/DDBJ databases">
        <title>Whole genome analysis of root endophytic bacterium Microbacterium paraoxydans ku-mp colonizing RP-bio226 rice variety.</title>
        <authorList>
            <person name="Ulaganathan K."/>
            <person name="Latha B."/>
        </authorList>
    </citation>
    <scope>NUCLEOTIDE SEQUENCE [LARGE SCALE GENOMIC DNA]</scope>
    <source>
        <strain evidence="2">ku-mp</strain>
    </source>
</reference>
<organism evidence="1 2">
    <name type="scientific">Microbacterium paraoxydans</name>
    <dbReference type="NCBI Taxonomy" id="199592"/>
    <lineage>
        <taxon>Bacteria</taxon>
        <taxon>Bacillati</taxon>
        <taxon>Actinomycetota</taxon>
        <taxon>Actinomycetes</taxon>
        <taxon>Micrococcales</taxon>
        <taxon>Microbacteriaceae</taxon>
        <taxon>Microbacterium</taxon>
    </lineage>
</organism>